<reference evidence="13" key="1">
    <citation type="submission" date="2019-08" db="EMBL/GenBank/DDBJ databases">
        <title>The genome of the North American firefly Photinus pyralis.</title>
        <authorList>
            <consortium name="Photinus pyralis genome working group"/>
            <person name="Fallon T.R."/>
            <person name="Sander Lower S.E."/>
            <person name="Weng J.-K."/>
        </authorList>
    </citation>
    <scope>NUCLEOTIDE SEQUENCE</scope>
    <source>
        <strain evidence="13">TRF0915ILg1</strain>
        <tissue evidence="13">Whole body</tissue>
    </source>
</reference>
<dbReference type="GO" id="GO:0016139">
    <property type="term" value="P:glycoside catabolic process"/>
    <property type="evidence" value="ECO:0007669"/>
    <property type="project" value="TreeGrafter"/>
</dbReference>
<evidence type="ECO:0000259" key="11">
    <source>
        <dbReference type="Pfam" id="PF01120"/>
    </source>
</evidence>
<name>A0A8K0D0V2_IGNLU</name>
<evidence type="ECO:0000256" key="6">
    <source>
        <dbReference type="ARBA" id="ARBA00023180"/>
    </source>
</evidence>
<evidence type="ECO:0000313" key="13">
    <source>
        <dbReference type="EMBL" id="KAF2892765.1"/>
    </source>
</evidence>
<sequence length="459" mass="54318">MFRIILYSTILSLSIFSKSYLKLFTNGKTYEPRWKSLNSRSIPQWYDNAKVGIFLHWGVYSVPSIQDEWFWFNWKTGKEPSVSLMKLNYPRRFTYQAFAKYFTAEFFNPDEWADLFKKSGAEYVVLTTKHHDGYTLWPSTYSFSWNSQDIGPKKDIVGTLAEAVRRKELRFGTYYSLFEWYNRLYLTDVIFHYTTNKYVTSRMIPEMVELVQKYKPDIFWTDGEWETTDIYWNSTHFLTWLYNESPVKDTVVVTDRWGRNIRCSHGGVITCYDRYNPKIRDKRKFENAMTLDKYSWGYRRNTFIAEILTINKLIQEMVEAVSCGGNILINVGPTHDGRIDLIFQERLLDLGKWLEINHEAIKYTKPWKYQNDSTTGTVWYTKNEKVVYAIALHWPKNNVLTLGSANTLFETSAIVTLLGYPKQLSWKESNREVNIEFPDKATVKTDWAWALKIEPTNIK</sequence>
<dbReference type="GO" id="GO:0005764">
    <property type="term" value="C:lysosome"/>
    <property type="evidence" value="ECO:0007669"/>
    <property type="project" value="TreeGrafter"/>
</dbReference>
<evidence type="ECO:0000256" key="9">
    <source>
        <dbReference type="ARBA" id="ARBA00081661"/>
    </source>
</evidence>
<dbReference type="Gene3D" id="2.60.40.1180">
    <property type="entry name" value="Golgi alpha-mannosidase II"/>
    <property type="match status" value="1"/>
</dbReference>
<dbReference type="EMBL" id="VTPC01008503">
    <property type="protein sequence ID" value="KAF2892765.1"/>
    <property type="molecule type" value="Genomic_DNA"/>
</dbReference>
<keyword evidence="5 10" id="KW-0378">Hydrolase</keyword>
<dbReference type="SUPFAM" id="SSF51445">
    <property type="entry name" value="(Trans)glycosidases"/>
    <property type="match status" value="1"/>
</dbReference>
<evidence type="ECO:0000256" key="4">
    <source>
        <dbReference type="ARBA" id="ARBA00022729"/>
    </source>
</evidence>
<dbReference type="FunFam" id="3.20.20.80:FF:000027">
    <property type="entry name" value="Alpha-L-fucosidase"/>
    <property type="match status" value="1"/>
</dbReference>
<dbReference type="InterPro" id="IPR017853">
    <property type="entry name" value="GH"/>
</dbReference>
<evidence type="ECO:0000256" key="1">
    <source>
        <dbReference type="ARBA" id="ARBA00004071"/>
    </source>
</evidence>
<dbReference type="PRINTS" id="PR00741">
    <property type="entry name" value="GLHYDRLASE29"/>
</dbReference>
<evidence type="ECO:0000259" key="12">
    <source>
        <dbReference type="Pfam" id="PF16757"/>
    </source>
</evidence>
<comment type="similarity">
    <text evidence="2 10">Belongs to the glycosyl hydrolase 29 family.</text>
</comment>
<dbReference type="Pfam" id="PF01120">
    <property type="entry name" value="Alpha_L_fucos"/>
    <property type="match status" value="1"/>
</dbReference>
<evidence type="ECO:0000313" key="14">
    <source>
        <dbReference type="Proteomes" id="UP000801492"/>
    </source>
</evidence>
<evidence type="ECO:0000256" key="2">
    <source>
        <dbReference type="ARBA" id="ARBA00007951"/>
    </source>
</evidence>
<dbReference type="PANTHER" id="PTHR10030:SF37">
    <property type="entry name" value="ALPHA-L-FUCOSIDASE-RELATED"/>
    <property type="match status" value="1"/>
</dbReference>
<evidence type="ECO:0000256" key="7">
    <source>
        <dbReference type="ARBA" id="ARBA00023295"/>
    </source>
</evidence>
<gene>
    <name evidence="13" type="ORF">ILUMI_13409</name>
</gene>
<feature type="domain" description="Alpha-L-fucosidase C-terminal" evidence="12">
    <location>
        <begin position="370"/>
        <end position="454"/>
    </location>
</feature>
<dbReference type="AlphaFoldDB" id="A0A8K0D0V2"/>
<dbReference type="Pfam" id="PF16757">
    <property type="entry name" value="Fucosidase_C"/>
    <property type="match status" value="1"/>
</dbReference>
<dbReference type="OrthoDB" id="6039950at2759"/>
<dbReference type="PIRSF" id="PIRSF001092">
    <property type="entry name" value="Alpha-L-fucosidase"/>
    <property type="match status" value="1"/>
</dbReference>
<evidence type="ECO:0000256" key="8">
    <source>
        <dbReference type="ARBA" id="ARBA00074133"/>
    </source>
</evidence>
<dbReference type="InterPro" id="IPR013780">
    <property type="entry name" value="Glyco_hydro_b"/>
</dbReference>
<feature type="domain" description="Glycoside hydrolase family 29 N-terminal" evidence="11">
    <location>
        <begin position="27"/>
        <end position="359"/>
    </location>
</feature>
<evidence type="ECO:0000256" key="5">
    <source>
        <dbReference type="ARBA" id="ARBA00022801"/>
    </source>
</evidence>
<dbReference type="InterPro" id="IPR057739">
    <property type="entry name" value="Glyco_hydro_29_N"/>
</dbReference>
<dbReference type="GO" id="GO:0006004">
    <property type="term" value="P:fucose metabolic process"/>
    <property type="evidence" value="ECO:0007669"/>
    <property type="project" value="InterPro"/>
</dbReference>
<organism evidence="13 14">
    <name type="scientific">Ignelater luminosus</name>
    <name type="common">Cucubano</name>
    <name type="synonym">Pyrophorus luminosus</name>
    <dbReference type="NCBI Taxonomy" id="2038154"/>
    <lineage>
        <taxon>Eukaryota</taxon>
        <taxon>Metazoa</taxon>
        <taxon>Ecdysozoa</taxon>
        <taxon>Arthropoda</taxon>
        <taxon>Hexapoda</taxon>
        <taxon>Insecta</taxon>
        <taxon>Pterygota</taxon>
        <taxon>Neoptera</taxon>
        <taxon>Endopterygota</taxon>
        <taxon>Coleoptera</taxon>
        <taxon>Polyphaga</taxon>
        <taxon>Elateriformia</taxon>
        <taxon>Elateroidea</taxon>
        <taxon>Elateridae</taxon>
        <taxon>Agrypninae</taxon>
        <taxon>Pyrophorini</taxon>
        <taxon>Ignelater</taxon>
    </lineage>
</organism>
<dbReference type="Proteomes" id="UP000801492">
    <property type="component" value="Unassembled WGS sequence"/>
</dbReference>
<comment type="function">
    <text evidence="1">Alpha-L-fucosidase is responsible for hydrolyzing the alpha-1,6-linked fucose joined to the reducing-end N-acetylglucosamine of the carbohydrate moieties of glycoproteins.</text>
</comment>
<dbReference type="InterPro" id="IPR016286">
    <property type="entry name" value="FUC_metazoa-typ"/>
</dbReference>
<dbReference type="EC" id="3.2.1.51" evidence="3"/>
<evidence type="ECO:0000256" key="10">
    <source>
        <dbReference type="PIRNR" id="PIRNR001092"/>
    </source>
</evidence>
<keyword evidence="14" id="KW-1185">Reference proteome</keyword>
<dbReference type="Gene3D" id="3.20.20.80">
    <property type="entry name" value="Glycosidases"/>
    <property type="match status" value="1"/>
</dbReference>
<dbReference type="InterPro" id="IPR031919">
    <property type="entry name" value="Fucosidase_C"/>
</dbReference>
<comment type="caution">
    <text evidence="13">The sequence shown here is derived from an EMBL/GenBank/DDBJ whole genome shotgun (WGS) entry which is preliminary data.</text>
</comment>
<evidence type="ECO:0000256" key="3">
    <source>
        <dbReference type="ARBA" id="ARBA00012662"/>
    </source>
</evidence>
<keyword evidence="7 10" id="KW-0326">Glycosidase</keyword>
<keyword evidence="4" id="KW-0732">Signal</keyword>
<keyword evidence="6" id="KW-0325">Glycoprotein</keyword>
<dbReference type="GO" id="GO:0004560">
    <property type="term" value="F:alpha-L-fucosidase activity"/>
    <property type="evidence" value="ECO:0007669"/>
    <property type="project" value="UniProtKB-EC"/>
</dbReference>
<protein>
    <recommendedName>
        <fullName evidence="8">Putative alpha-L-fucosidase</fullName>
        <ecNumber evidence="3">3.2.1.51</ecNumber>
    </recommendedName>
    <alternativeName>
        <fullName evidence="9">Alpha-L-fucoside fucohydrolase</fullName>
    </alternativeName>
</protein>
<dbReference type="PANTHER" id="PTHR10030">
    <property type="entry name" value="ALPHA-L-FUCOSIDASE"/>
    <property type="match status" value="1"/>
</dbReference>
<proteinExistence type="inferred from homology"/>
<accession>A0A8K0D0V2</accession>
<dbReference type="SMART" id="SM00812">
    <property type="entry name" value="Alpha_L_fucos"/>
    <property type="match status" value="1"/>
</dbReference>
<dbReference type="InterPro" id="IPR000933">
    <property type="entry name" value="Glyco_hydro_29"/>
</dbReference>